<organism evidence="2 3">
    <name type="scientific">Candidatus Faecivivens stercoravium</name>
    <dbReference type="NCBI Taxonomy" id="2840803"/>
    <lineage>
        <taxon>Bacteria</taxon>
        <taxon>Bacillati</taxon>
        <taxon>Bacillota</taxon>
        <taxon>Clostridia</taxon>
        <taxon>Eubacteriales</taxon>
        <taxon>Oscillospiraceae</taxon>
        <taxon>Oscillospiraceae incertae sedis</taxon>
        <taxon>Candidatus Faecivivens</taxon>
    </lineage>
</organism>
<dbReference type="InterPro" id="IPR023875">
    <property type="entry name" value="DNA_repair_put"/>
</dbReference>
<dbReference type="Proteomes" id="UP000824241">
    <property type="component" value="Unassembled WGS sequence"/>
</dbReference>
<feature type="domain" description="DUF4130" evidence="1">
    <location>
        <begin position="79"/>
        <end position="238"/>
    </location>
</feature>
<comment type="caution">
    <text evidence="2">The sequence shown here is derived from an EMBL/GenBank/DDBJ whole genome shotgun (WGS) entry which is preliminary data.</text>
</comment>
<dbReference type="EMBL" id="DVHA01000006">
    <property type="protein sequence ID" value="HIR59983.1"/>
    <property type="molecule type" value="Genomic_DNA"/>
</dbReference>
<gene>
    <name evidence="2" type="ORF">IAB37_00180</name>
</gene>
<evidence type="ECO:0000259" key="1">
    <source>
        <dbReference type="Pfam" id="PF13566"/>
    </source>
</evidence>
<reference evidence="2" key="2">
    <citation type="journal article" date="2021" name="PeerJ">
        <title>Extensive microbial diversity within the chicken gut microbiome revealed by metagenomics and culture.</title>
        <authorList>
            <person name="Gilroy R."/>
            <person name="Ravi A."/>
            <person name="Getino M."/>
            <person name="Pursley I."/>
            <person name="Horton D.L."/>
            <person name="Alikhan N.F."/>
            <person name="Baker D."/>
            <person name="Gharbi K."/>
            <person name="Hall N."/>
            <person name="Watson M."/>
            <person name="Adriaenssens E.M."/>
            <person name="Foster-Nyarko E."/>
            <person name="Jarju S."/>
            <person name="Secka A."/>
            <person name="Antonio M."/>
            <person name="Oren A."/>
            <person name="Chaudhuri R.R."/>
            <person name="La Ragione R."/>
            <person name="Hildebrand F."/>
            <person name="Pallen M.J."/>
        </authorList>
    </citation>
    <scope>NUCLEOTIDE SEQUENCE</scope>
    <source>
        <strain evidence="2">CHK189-12415</strain>
    </source>
</reference>
<dbReference type="InterPro" id="IPR025404">
    <property type="entry name" value="DUF4130"/>
</dbReference>
<evidence type="ECO:0000313" key="2">
    <source>
        <dbReference type="EMBL" id="HIR59983.1"/>
    </source>
</evidence>
<name>A0A9D1DVY2_9FIRM</name>
<dbReference type="Pfam" id="PF13566">
    <property type="entry name" value="DUF4130"/>
    <property type="match status" value="1"/>
</dbReference>
<proteinExistence type="predicted"/>
<accession>A0A9D1DVY2</accession>
<sequence length="253" mass="28919">MVYRYDGSFDGFWSCVFMSFRNRETPEQVLAPDELPLASGVWVETREDWAGRVRKGIRARFGEEVWDYLRDGFLSCLPGRAGILLRMVQRLYRSGEKALADCRDPDAAALRKAVLMLREEGHKLEGFLRFSGCGGVLAAVIRPKNGVLPMLAAHFSVRFPGERFLIYDEGRKLAFFHAPGQRQFLEIDGLTLPPPDETERLCRALWKGFLQAVSIRERENPGCQRAHLPLRFRPWMTEFIEEEGRPALGDGEK</sequence>
<evidence type="ECO:0000313" key="3">
    <source>
        <dbReference type="Proteomes" id="UP000824241"/>
    </source>
</evidence>
<dbReference type="AlphaFoldDB" id="A0A9D1DVY2"/>
<protein>
    <submittedName>
        <fullName evidence="2">TIGR03915 family putative DNA repair protein</fullName>
    </submittedName>
</protein>
<reference evidence="2" key="1">
    <citation type="submission" date="2020-10" db="EMBL/GenBank/DDBJ databases">
        <authorList>
            <person name="Gilroy R."/>
        </authorList>
    </citation>
    <scope>NUCLEOTIDE SEQUENCE</scope>
    <source>
        <strain evidence="2">CHK189-12415</strain>
    </source>
</reference>
<dbReference type="NCBIfam" id="TIGR03915">
    <property type="entry name" value="SAM_7_link_chp"/>
    <property type="match status" value="1"/>
</dbReference>